<keyword evidence="1" id="KW-0472">Membrane</keyword>
<organism evidence="2 3">
    <name type="scientific">Desulfosporosinus lacus DSM 15449</name>
    <dbReference type="NCBI Taxonomy" id="1121420"/>
    <lineage>
        <taxon>Bacteria</taxon>
        <taxon>Bacillati</taxon>
        <taxon>Bacillota</taxon>
        <taxon>Clostridia</taxon>
        <taxon>Eubacteriales</taxon>
        <taxon>Desulfitobacteriaceae</taxon>
        <taxon>Desulfosporosinus</taxon>
    </lineage>
</organism>
<dbReference type="STRING" id="1121420.SAMN02746098_02178"/>
<gene>
    <name evidence="2" type="ORF">SAMN02746098_02178</name>
</gene>
<feature type="transmembrane region" description="Helical" evidence="1">
    <location>
        <begin position="42"/>
        <end position="72"/>
    </location>
</feature>
<reference evidence="3" key="1">
    <citation type="submission" date="2016-11" db="EMBL/GenBank/DDBJ databases">
        <authorList>
            <person name="Varghese N."/>
            <person name="Submissions S."/>
        </authorList>
    </citation>
    <scope>NUCLEOTIDE SEQUENCE [LARGE SCALE GENOMIC DNA]</scope>
    <source>
        <strain evidence="3">DSM 15449</strain>
    </source>
</reference>
<accession>A0A1M5Y0Q8</accession>
<name>A0A1M5Y0Q8_9FIRM</name>
<evidence type="ECO:0000313" key="3">
    <source>
        <dbReference type="Proteomes" id="UP000183954"/>
    </source>
</evidence>
<keyword evidence="1" id="KW-0812">Transmembrane</keyword>
<dbReference type="RefSeq" id="WP_073029768.1">
    <property type="nucleotide sequence ID" value="NZ_FQXJ01000007.1"/>
</dbReference>
<keyword evidence="1" id="KW-1133">Transmembrane helix</keyword>
<dbReference type="OrthoDB" id="1787419at2"/>
<dbReference type="EMBL" id="FQXJ01000007">
    <property type="protein sequence ID" value="SHI05640.1"/>
    <property type="molecule type" value="Genomic_DNA"/>
</dbReference>
<evidence type="ECO:0000256" key="1">
    <source>
        <dbReference type="SAM" id="Phobius"/>
    </source>
</evidence>
<sequence>MSKASKSSFLETIIFLGLSFCAYFVIFFNIDQLNQFYLSKGIIPALSLLGTVICIAFLYGTAVSHVLSILGLDSNH</sequence>
<dbReference type="AlphaFoldDB" id="A0A1M5Y0Q8"/>
<dbReference type="Proteomes" id="UP000183954">
    <property type="component" value="Unassembled WGS sequence"/>
</dbReference>
<protein>
    <submittedName>
        <fullName evidence="2">Uncharacterized protein</fullName>
    </submittedName>
</protein>
<keyword evidence="3" id="KW-1185">Reference proteome</keyword>
<evidence type="ECO:0000313" key="2">
    <source>
        <dbReference type="EMBL" id="SHI05640.1"/>
    </source>
</evidence>
<proteinExistence type="predicted"/>
<feature type="transmembrane region" description="Helical" evidence="1">
    <location>
        <begin position="12"/>
        <end position="30"/>
    </location>
</feature>